<accession>A0A6V3QLC7</accession>
<dbReference type="InterPro" id="IPR002014">
    <property type="entry name" value="VHS_dom"/>
</dbReference>
<proteinExistence type="predicted"/>
<dbReference type="SUPFAM" id="SSF89009">
    <property type="entry name" value="GAT-like domain"/>
    <property type="match status" value="1"/>
</dbReference>
<evidence type="ECO:0000313" key="8">
    <source>
        <dbReference type="EMBL" id="CAE0672869.1"/>
    </source>
</evidence>
<dbReference type="GO" id="GO:0016020">
    <property type="term" value="C:membrane"/>
    <property type="evidence" value="ECO:0007669"/>
    <property type="project" value="UniProtKB-SubCell"/>
</dbReference>
<evidence type="ECO:0000313" key="7">
    <source>
        <dbReference type="EMBL" id="CAE0672865.1"/>
    </source>
</evidence>
<dbReference type="InterPro" id="IPR004152">
    <property type="entry name" value="GAT_dom"/>
</dbReference>
<evidence type="ECO:0000259" key="6">
    <source>
        <dbReference type="PROSITE" id="PS50179"/>
    </source>
</evidence>
<dbReference type="InterPro" id="IPR038425">
    <property type="entry name" value="GAT_sf"/>
</dbReference>
<evidence type="ECO:0000256" key="4">
    <source>
        <dbReference type="ARBA" id="ARBA00023136"/>
    </source>
</evidence>
<evidence type="ECO:0000256" key="2">
    <source>
        <dbReference type="ARBA" id="ARBA00022448"/>
    </source>
</evidence>
<evidence type="ECO:0000256" key="1">
    <source>
        <dbReference type="ARBA" id="ARBA00004170"/>
    </source>
</evidence>
<dbReference type="InterPro" id="IPR008942">
    <property type="entry name" value="ENTH_VHS"/>
</dbReference>
<keyword evidence="4" id="KW-0472">Membrane</keyword>
<dbReference type="EMBL" id="HBIV01034368">
    <property type="protein sequence ID" value="CAE0672865.1"/>
    <property type="molecule type" value="Transcribed_RNA"/>
</dbReference>
<feature type="compositionally biased region" description="Basic residues" evidence="5">
    <location>
        <begin position="310"/>
        <end position="320"/>
    </location>
</feature>
<evidence type="ECO:0000256" key="5">
    <source>
        <dbReference type="SAM" id="MobiDB-lite"/>
    </source>
</evidence>
<gene>
    <name evidence="7" type="ORF">LGLO00237_LOCUS24516</name>
    <name evidence="8" type="ORF">LGLO00237_LOCUS24520</name>
</gene>
<evidence type="ECO:0000256" key="3">
    <source>
        <dbReference type="ARBA" id="ARBA00022927"/>
    </source>
</evidence>
<dbReference type="GO" id="GO:0043130">
    <property type="term" value="F:ubiquitin binding"/>
    <property type="evidence" value="ECO:0007669"/>
    <property type="project" value="InterPro"/>
</dbReference>
<dbReference type="EMBL" id="HBIV01034372">
    <property type="protein sequence ID" value="CAE0672869.1"/>
    <property type="molecule type" value="Transcribed_RNA"/>
</dbReference>
<feature type="compositionally biased region" description="Basic and acidic residues" evidence="5">
    <location>
        <begin position="321"/>
        <end position="333"/>
    </location>
</feature>
<reference evidence="8" key="1">
    <citation type="submission" date="2021-01" db="EMBL/GenBank/DDBJ databases">
        <authorList>
            <person name="Corre E."/>
            <person name="Pelletier E."/>
            <person name="Niang G."/>
            <person name="Scheremetjew M."/>
            <person name="Finn R."/>
            <person name="Kale V."/>
            <person name="Holt S."/>
            <person name="Cochrane G."/>
            <person name="Meng A."/>
            <person name="Brown T."/>
            <person name="Cohen L."/>
        </authorList>
    </citation>
    <scope>NUCLEOTIDE SEQUENCE</scope>
    <source>
        <strain evidence="8">CCCM811</strain>
    </source>
</reference>
<feature type="compositionally biased region" description="Basic and acidic residues" evidence="5">
    <location>
        <begin position="343"/>
        <end position="369"/>
    </location>
</feature>
<sequence length="532" mass="58771">MANADTSNIEDAVIRATHEILTRPDLSANIGICDWLRRRPRSIPTAVRVIKQRLKHRQLSVQTMALELLATLMIDCRDIRHHIAHPEFLKQYLNMLPKKIKEPNARFVLKTNWTVEEGHHFERMLELLKTWAREYGNSTGCRAFRQAYDQLKSTGCKFPSVSSTPAPTGRAPERKRPSDRKNRRSAPPMATPSKDDARPFTDRECRTAMEAYVVLEQMLTASEPSENLKRNDIIQSLLAQVVAGQKSISRRVASTGDPAVLDDLLRANDKLVWVIKYYQGLLNGTMQRIKKEKPRSKPVGMPGQQEMGGKKSKKKSKKKQKDLPTEEEVAKLRKEWKKLQKAWRKDKSDKALRKEMRAAKRAYEEKRDMLEDEDEDEDEGVAETPETNNVEKKEPKKKAATAAPVLFNLAPPPDGGFGFAPPPAVSTGPAPAPAPAPVEAAVLFEAAPAPAPAPAPAEDLSDPFAALAMRKTAPAPAPAPAASQPAPRPAGGIDLMDLFDGGPAPQAEHKAPPQQPAQQQQGGEIDLAGIFG</sequence>
<dbReference type="PANTHER" id="PTHR45898:SF4">
    <property type="entry name" value="TARGET OF MYB PROTEIN 1"/>
    <property type="match status" value="1"/>
</dbReference>
<keyword evidence="2" id="KW-0813">Transport</keyword>
<dbReference type="Gene3D" id="1.20.58.160">
    <property type="match status" value="1"/>
</dbReference>
<name>A0A6V3QLC7_9EUKA</name>
<protein>
    <recommendedName>
        <fullName evidence="6">VHS domain-containing protein</fullName>
    </recommendedName>
</protein>
<dbReference type="Gene3D" id="1.25.40.90">
    <property type="match status" value="1"/>
</dbReference>
<feature type="region of interest" description="Disordered" evidence="5">
    <location>
        <begin position="288"/>
        <end position="399"/>
    </location>
</feature>
<dbReference type="PANTHER" id="PTHR45898">
    <property type="entry name" value="TOM1-LIKE PROTEIN"/>
    <property type="match status" value="1"/>
</dbReference>
<feature type="region of interest" description="Disordered" evidence="5">
    <location>
        <begin position="448"/>
        <end position="532"/>
    </location>
</feature>
<feature type="region of interest" description="Disordered" evidence="5">
    <location>
        <begin position="158"/>
        <end position="200"/>
    </location>
</feature>
<dbReference type="CDD" id="cd03561">
    <property type="entry name" value="VHS"/>
    <property type="match status" value="1"/>
</dbReference>
<dbReference type="Pfam" id="PF03127">
    <property type="entry name" value="GAT"/>
    <property type="match status" value="1"/>
</dbReference>
<feature type="compositionally biased region" description="Acidic residues" evidence="5">
    <location>
        <begin position="370"/>
        <end position="381"/>
    </location>
</feature>
<dbReference type="GO" id="GO:0005737">
    <property type="term" value="C:cytoplasm"/>
    <property type="evidence" value="ECO:0007669"/>
    <property type="project" value="UniProtKB-ARBA"/>
</dbReference>
<dbReference type="SMART" id="SM00288">
    <property type="entry name" value="VHS"/>
    <property type="match status" value="1"/>
</dbReference>
<dbReference type="InterPro" id="IPR044836">
    <property type="entry name" value="TOL_plant"/>
</dbReference>
<dbReference type="AlphaFoldDB" id="A0A6V3QLC7"/>
<dbReference type="GO" id="GO:0035091">
    <property type="term" value="F:phosphatidylinositol binding"/>
    <property type="evidence" value="ECO:0007669"/>
    <property type="project" value="InterPro"/>
</dbReference>
<keyword evidence="3" id="KW-0653">Protein transport</keyword>
<dbReference type="GO" id="GO:0043328">
    <property type="term" value="P:protein transport to vacuole involved in ubiquitin-dependent protein catabolic process via the multivesicular body sorting pathway"/>
    <property type="evidence" value="ECO:0007669"/>
    <property type="project" value="InterPro"/>
</dbReference>
<dbReference type="PROSITE" id="PS50179">
    <property type="entry name" value="VHS"/>
    <property type="match status" value="1"/>
</dbReference>
<comment type="subcellular location">
    <subcellularLocation>
        <location evidence="1">Membrane</location>
        <topology evidence="1">Peripheral membrane protein</topology>
    </subcellularLocation>
</comment>
<feature type="compositionally biased region" description="Basic and acidic residues" evidence="5">
    <location>
        <begin position="171"/>
        <end position="180"/>
    </location>
</feature>
<dbReference type="SUPFAM" id="SSF48464">
    <property type="entry name" value="ENTH/VHS domain"/>
    <property type="match status" value="1"/>
</dbReference>
<dbReference type="Pfam" id="PF00790">
    <property type="entry name" value="VHS"/>
    <property type="match status" value="1"/>
</dbReference>
<feature type="domain" description="VHS" evidence="6">
    <location>
        <begin position="16"/>
        <end position="159"/>
    </location>
</feature>
<organism evidence="8">
    <name type="scientific">Lotharella globosa</name>
    <dbReference type="NCBI Taxonomy" id="91324"/>
    <lineage>
        <taxon>Eukaryota</taxon>
        <taxon>Sar</taxon>
        <taxon>Rhizaria</taxon>
        <taxon>Cercozoa</taxon>
        <taxon>Chlorarachniophyceae</taxon>
        <taxon>Lotharella</taxon>
    </lineage>
</organism>